<dbReference type="InterPro" id="IPR007492">
    <property type="entry name" value="LytTR_DNA-bd_dom"/>
</dbReference>
<dbReference type="Proteomes" id="UP000198480">
    <property type="component" value="Unassembled WGS sequence"/>
</dbReference>
<feature type="domain" description="HTH LytTR-type" evidence="3">
    <location>
        <begin position="143"/>
        <end position="250"/>
    </location>
</feature>
<dbReference type="PROSITE" id="PS50930">
    <property type="entry name" value="HTH_LYTTR"/>
    <property type="match status" value="1"/>
</dbReference>
<dbReference type="PROSITE" id="PS50110">
    <property type="entry name" value="RESPONSE_REGULATORY"/>
    <property type="match status" value="1"/>
</dbReference>
<organism evidence="4 5">
    <name type="scientific">Belliella buryatensis</name>
    <dbReference type="NCBI Taxonomy" id="1500549"/>
    <lineage>
        <taxon>Bacteria</taxon>
        <taxon>Pseudomonadati</taxon>
        <taxon>Bacteroidota</taxon>
        <taxon>Cytophagia</taxon>
        <taxon>Cytophagales</taxon>
        <taxon>Cyclobacteriaceae</taxon>
        <taxon>Belliella</taxon>
    </lineage>
</organism>
<keyword evidence="1" id="KW-0597">Phosphoprotein</keyword>
<sequence length="250" mass="28876">MNILIIEDEKPAAKRLMQLIKNELPDSSIFGCIDSIQAAIEWFKSNPTPDLIFCDIQLADGLSFSIFEKIDVKSPIIFTTAFDQYAIKAFKLNSIDYILKPIDPIEFKQAIDKFLGQKQKPHLDIDKIRDIFQAESKSFKSRFLVKIGEKILSVQASEAAYFYSEERITFLKTNESKKFILDYTLDQLENQLDPKQFFRLNRKYIASFSSISEIHTYSNSRLKIILKNCSQSDILVSREKVGAFKDWLDG</sequence>
<dbReference type="FunFam" id="3.40.50.2300:FF:000361">
    <property type="entry name" value="Two-component system response regulator"/>
    <property type="match status" value="1"/>
</dbReference>
<name>A0A239DJ73_9BACT</name>
<evidence type="ECO:0000256" key="1">
    <source>
        <dbReference type="PROSITE-ProRule" id="PRU00169"/>
    </source>
</evidence>
<dbReference type="InterPro" id="IPR001789">
    <property type="entry name" value="Sig_transdc_resp-reg_receiver"/>
</dbReference>
<protein>
    <submittedName>
        <fullName evidence="4">Two component transcriptional regulator, LytTR family</fullName>
    </submittedName>
</protein>
<evidence type="ECO:0000259" key="3">
    <source>
        <dbReference type="PROSITE" id="PS50930"/>
    </source>
</evidence>
<dbReference type="Gene3D" id="3.40.50.2300">
    <property type="match status" value="1"/>
</dbReference>
<dbReference type="Pfam" id="PF00072">
    <property type="entry name" value="Response_reg"/>
    <property type="match status" value="1"/>
</dbReference>
<dbReference type="SMART" id="SM00850">
    <property type="entry name" value="LytTR"/>
    <property type="match status" value="1"/>
</dbReference>
<evidence type="ECO:0000313" key="5">
    <source>
        <dbReference type="Proteomes" id="UP000198480"/>
    </source>
</evidence>
<evidence type="ECO:0000313" key="4">
    <source>
        <dbReference type="EMBL" id="SNS32289.1"/>
    </source>
</evidence>
<dbReference type="EMBL" id="FZOK01000007">
    <property type="protein sequence ID" value="SNS32289.1"/>
    <property type="molecule type" value="Genomic_DNA"/>
</dbReference>
<dbReference type="OrthoDB" id="1646880at2"/>
<dbReference type="AlphaFoldDB" id="A0A239DJ73"/>
<keyword evidence="5" id="KW-1185">Reference proteome</keyword>
<dbReference type="SUPFAM" id="SSF52172">
    <property type="entry name" value="CheY-like"/>
    <property type="match status" value="1"/>
</dbReference>
<feature type="domain" description="Response regulatory" evidence="2">
    <location>
        <begin position="2"/>
        <end position="115"/>
    </location>
</feature>
<dbReference type="RefSeq" id="WP_089240010.1">
    <property type="nucleotide sequence ID" value="NZ_FZOK01000007.1"/>
</dbReference>
<dbReference type="GO" id="GO:0003677">
    <property type="term" value="F:DNA binding"/>
    <property type="evidence" value="ECO:0007669"/>
    <property type="project" value="InterPro"/>
</dbReference>
<dbReference type="PANTHER" id="PTHR37299">
    <property type="entry name" value="TRANSCRIPTIONAL REGULATOR-RELATED"/>
    <property type="match status" value="1"/>
</dbReference>
<accession>A0A239DJ73</accession>
<proteinExistence type="predicted"/>
<dbReference type="InterPro" id="IPR046947">
    <property type="entry name" value="LytR-like"/>
</dbReference>
<dbReference type="InterPro" id="IPR011006">
    <property type="entry name" value="CheY-like_superfamily"/>
</dbReference>
<evidence type="ECO:0000259" key="2">
    <source>
        <dbReference type="PROSITE" id="PS50110"/>
    </source>
</evidence>
<dbReference type="Gene3D" id="2.40.50.1020">
    <property type="entry name" value="LytTr DNA-binding domain"/>
    <property type="match status" value="1"/>
</dbReference>
<gene>
    <name evidence="4" type="ORF">SAMN06295967_10780</name>
</gene>
<feature type="modified residue" description="4-aspartylphosphate" evidence="1">
    <location>
        <position position="55"/>
    </location>
</feature>
<dbReference type="Pfam" id="PF04397">
    <property type="entry name" value="LytTR"/>
    <property type="match status" value="1"/>
</dbReference>
<reference evidence="5" key="1">
    <citation type="submission" date="2017-06" db="EMBL/GenBank/DDBJ databases">
        <authorList>
            <person name="Varghese N."/>
            <person name="Submissions S."/>
        </authorList>
    </citation>
    <scope>NUCLEOTIDE SEQUENCE [LARGE SCALE GENOMIC DNA]</scope>
    <source>
        <strain evidence="5">5C</strain>
    </source>
</reference>
<dbReference type="GO" id="GO:0000156">
    <property type="term" value="F:phosphorelay response regulator activity"/>
    <property type="evidence" value="ECO:0007669"/>
    <property type="project" value="InterPro"/>
</dbReference>
<dbReference type="PANTHER" id="PTHR37299:SF1">
    <property type="entry name" value="STAGE 0 SPORULATION PROTEIN A HOMOLOG"/>
    <property type="match status" value="1"/>
</dbReference>
<dbReference type="SMART" id="SM00448">
    <property type="entry name" value="REC"/>
    <property type="match status" value="1"/>
</dbReference>